<evidence type="ECO:0000256" key="2">
    <source>
        <dbReference type="ARBA" id="ARBA00022692"/>
    </source>
</evidence>
<evidence type="ECO:0000259" key="6">
    <source>
        <dbReference type="Pfam" id="PF01545"/>
    </source>
</evidence>
<dbReference type="SUPFAM" id="SSF161111">
    <property type="entry name" value="Cation efflux protein transmembrane domain-like"/>
    <property type="match status" value="1"/>
</dbReference>
<sequence length="205" mass="22083">MSGCGCEIEIKDKAQRRVLIVLLAINLVMFLVEITLGVISESTALIADSLDMLADATVYAIGLYAVGKAALVKVKAAHISGVLQILLGTLVFFDIVRRAILGSEPESFLMMVVGLAALVANVICLQLISKHREGEVHMRASWIFSKNDVIANVGIIIGGGLVYLLDSRYPDLIIGLVISAIVIRGGFHIIKDANKEKQKLSQSEI</sequence>
<feature type="transmembrane region" description="Helical" evidence="5">
    <location>
        <begin position="172"/>
        <end position="190"/>
    </location>
</feature>
<organism evidence="7">
    <name type="scientific">hydrothermal vent metagenome</name>
    <dbReference type="NCBI Taxonomy" id="652676"/>
    <lineage>
        <taxon>unclassified sequences</taxon>
        <taxon>metagenomes</taxon>
        <taxon>ecological metagenomes</taxon>
    </lineage>
</organism>
<keyword evidence="2 5" id="KW-0812">Transmembrane</keyword>
<proteinExistence type="predicted"/>
<dbReference type="EMBL" id="UOFB01000112">
    <property type="protein sequence ID" value="VAW46010.1"/>
    <property type="molecule type" value="Genomic_DNA"/>
</dbReference>
<comment type="subcellular location">
    <subcellularLocation>
        <location evidence="1">Membrane</location>
        <topology evidence="1">Multi-pass membrane protein</topology>
    </subcellularLocation>
</comment>
<accession>A0A3B0W0C7</accession>
<reference evidence="7" key="1">
    <citation type="submission" date="2018-06" db="EMBL/GenBank/DDBJ databases">
        <authorList>
            <person name="Zhirakovskaya E."/>
        </authorList>
    </citation>
    <scope>NUCLEOTIDE SEQUENCE</scope>
</reference>
<dbReference type="PANTHER" id="PTHR11562:SF17">
    <property type="entry name" value="RE54080P-RELATED"/>
    <property type="match status" value="1"/>
</dbReference>
<dbReference type="AlphaFoldDB" id="A0A3B0W0C7"/>
<evidence type="ECO:0000256" key="4">
    <source>
        <dbReference type="ARBA" id="ARBA00023136"/>
    </source>
</evidence>
<feature type="transmembrane region" description="Helical" evidence="5">
    <location>
        <begin position="149"/>
        <end position="166"/>
    </location>
</feature>
<dbReference type="GO" id="GO:0005886">
    <property type="term" value="C:plasma membrane"/>
    <property type="evidence" value="ECO:0007669"/>
    <property type="project" value="TreeGrafter"/>
</dbReference>
<evidence type="ECO:0000256" key="1">
    <source>
        <dbReference type="ARBA" id="ARBA00004141"/>
    </source>
</evidence>
<keyword evidence="4 5" id="KW-0472">Membrane</keyword>
<evidence type="ECO:0000313" key="7">
    <source>
        <dbReference type="EMBL" id="VAW46010.1"/>
    </source>
</evidence>
<dbReference type="GO" id="GO:0005385">
    <property type="term" value="F:zinc ion transmembrane transporter activity"/>
    <property type="evidence" value="ECO:0007669"/>
    <property type="project" value="TreeGrafter"/>
</dbReference>
<dbReference type="InterPro" id="IPR027469">
    <property type="entry name" value="Cation_efflux_TMD_sf"/>
</dbReference>
<dbReference type="Pfam" id="PF01545">
    <property type="entry name" value="Cation_efflux"/>
    <property type="match status" value="1"/>
</dbReference>
<feature type="domain" description="Cation efflux protein transmembrane" evidence="6">
    <location>
        <begin position="19"/>
        <end position="193"/>
    </location>
</feature>
<feature type="transmembrane region" description="Helical" evidence="5">
    <location>
        <begin position="18"/>
        <end position="39"/>
    </location>
</feature>
<dbReference type="PANTHER" id="PTHR11562">
    <property type="entry name" value="CATION EFFLUX PROTEIN/ ZINC TRANSPORTER"/>
    <property type="match status" value="1"/>
</dbReference>
<feature type="transmembrane region" description="Helical" evidence="5">
    <location>
        <begin position="78"/>
        <end position="96"/>
    </location>
</feature>
<name>A0A3B0W0C7_9ZZZZ</name>
<dbReference type="InterPro" id="IPR058533">
    <property type="entry name" value="Cation_efflux_TM"/>
</dbReference>
<dbReference type="InterPro" id="IPR050681">
    <property type="entry name" value="CDF/SLC30A"/>
</dbReference>
<keyword evidence="3 5" id="KW-1133">Transmembrane helix</keyword>
<evidence type="ECO:0000256" key="5">
    <source>
        <dbReference type="SAM" id="Phobius"/>
    </source>
</evidence>
<gene>
    <name evidence="7" type="ORF">MNBD_GAMMA04-796</name>
</gene>
<feature type="transmembrane region" description="Helical" evidence="5">
    <location>
        <begin position="45"/>
        <end position="66"/>
    </location>
</feature>
<dbReference type="Gene3D" id="1.20.1510.10">
    <property type="entry name" value="Cation efflux protein transmembrane domain"/>
    <property type="match status" value="1"/>
</dbReference>
<evidence type="ECO:0000256" key="3">
    <source>
        <dbReference type="ARBA" id="ARBA00022989"/>
    </source>
</evidence>
<feature type="transmembrane region" description="Helical" evidence="5">
    <location>
        <begin position="108"/>
        <end position="128"/>
    </location>
</feature>
<protein>
    <submittedName>
        <fullName evidence="7">Cobalt-zinc-cadmium resistance protein CzcD</fullName>
    </submittedName>
</protein>